<evidence type="ECO:0000313" key="1">
    <source>
        <dbReference type="EMBL" id="GAA1684408.1"/>
    </source>
</evidence>
<protein>
    <submittedName>
        <fullName evidence="1">Uncharacterized protein</fullName>
    </submittedName>
</protein>
<keyword evidence="2" id="KW-1185">Reference proteome</keyword>
<dbReference type="EMBL" id="BAAAMU010000138">
    <property type="protein sequence ID" value="GAA1684408.1"/>
    <property type="molecule type" value="Genomic_DNA"/>
</dbReference>
<accession>A0ABP4T990</accession>
<reference evidence="2" key="1">
    <citation type="journal article" date="2019" name="Int. J. Syst. Evol. Microbiol.">
        <title>The Global Catalogue of Microorganisms (GCM) 10K type strain sequencing project: providing services to taxonomists for standard genome sequencing and annotation.</title>
        <authorList>
            <consortium name="The Broad Institute Genomics Platform"/>
            <consortium name="The Broad Institute Genome Sequencing Center for Infectious Disease"/>
            <person name="Wu L."/>
            <person name="Ma J."/>
        </authorList>
    </citation>
    <scope>NUCLEOTIDE SEQUENCE [LARGE SCALE GENOMIC DNA]</scope>
    <source>
        <strain evidence="2">JCM 13929</strain>
    </source>
</reference>
<gene>
    <name evidence="1" type="ORF">GCM10009733_096260</name>
</gene>
<dbReference type="RefSeq" id="WP_346113808.1">
    <property type="nucleotide sequence ID" value="NZ_BAAAMU010000138.1"/>
</dbReference>
<organism evidence="1 2">
    <name type="scientific">Nonomuraea maheshkhaliensis</name>
    <dbReference type="NCBI Taxonomy" id="419590"/>
    <lineage>
        <taxon>Bacteria</taxon>
        <taxon>Bacillati</taxon>
        <taxon>Actinomycetota</taxon>
        <taxon>Actinomycetes</taxon>
        <taxon>Streptosporangiales</taxon>
        <taxon>Streptosporangiaceae</taxon>
        <taxon>Nonomuraea</taxon>
    </lineage>
</organism>
<dbReference type="Proteomes" id="UP001500064">
    <property type="component" value="Unassembled WGS sequence"/>
</dbReference>
<proteinExistence type="predicted"/>
<name>A0ABP4T990_9ACTN</name>
<comment type="caution">
    <text evidence="1">The sequence shown here is derived from an EMBL/GenBank/DDBJ whole genome shotgun (WGS) entry which is preliminary data.</text>
</comment>
<evidence type="ECO:0000313" key="2">
    <source>
        <dbReference type="Proteomes" id="UP001500064"/>
    </source>
</evidence>
<sequence>MAGPASGAVLTFSYRQVIAAFPDGGGACGEARTHLGRRAGLVAGHPW</sequence>